<evidence type="ECO:0000313" key="2">
    <source>
        <dbReference type="Proteomes" id="UP000325211"/>
    </source>
</evidence>
<dbReference type="AlphaFoldDB" id="A0A5P2D172"/>
<proteinExistence type="predicted"/>
<reference evidence="1 2" key="1">
    <citation type="submission" date="2018-05" db="EMBL/GenBank/DDBJ databases">
        <title>Streptomyces venezuelae.</title>
        <authorList>
            <person name="Kim W."/>
            <person name="Lee N."/>
            <person name="Cho B.-K."/>
        </authorList>
    </citation>
    <scope>NUCLEOTIDE SEQUENCE [LARGE SCALE GENOMIC DNA]</scope>
    <source>
        <strain evidence="1 2">ATCC 21782</strain>
    </source>
</reference>
<protein>
    <submittedName>
        <fullName evidence="1">Uncharacterized protein</fullName>
    </submittedName>
</protein>
<dbReference type="Proteomes" id="UP000325211">
    <property type="component" value="Chromosome"/>
</dbReference>
<organism evidence="1 2">
    <name type="scientific">Streptomyces venezuelae</name>
    <dbReference type="NCBI Taxonomy" id="54571"/>
    <lineage>
        <taxon>Bacteria</taxon>
        <taxon>Bacillati</taxon>
        <taxon>Actinomycetota</taxon>
        <taxon>Actinomycetes</taxon>
        <taxon>Kitasatosporales</taxon>
        <taxon>Streptomycetaceae</taxon>
        <taxon>Streptomyces</taxon>
    </lineage>
</organism>
<sequence>MHRIEFFRYSPADYWGVRVDGTDLRLTVADATRSLREREADAMAAEPGGRMTAQERTDFLARRHGGMRQEDLGAPAAYFLGEHEPAFRCGTEDGTPVLGCSCGVWECGPLLARITVTADTVIWSRFRDPYRPAWGELPIGPYVFPRAAYETALAHPFRLAHDPLPA</sequence>
<dbReference type="EMBL" id="CP029190">
    <property type="protein sequence ID" value="QES47091.1"/>
    <property type="molecule type" value="Genomic_DNA"/>
</dbReference>
<gene>
    <name evidence="1" type="ORF">DEJ50_03750</name>
</gene>
<dbReference type="OrthoDB" id="342114at2"/>
<dbReference type="RefSeq" id="WP_150205967.1">
    <property type="nucleotide sequence ID" value="NZ_CP029190.1"/>
</dbReference>
<evidence type="ECO:0000313" key="1">
    <source>
        <dbReference type="EMBL" id="QES47091.1"/>
    </source>
</evidence>
<name>A0A5P2D172_STRVZ</name>
<accession>A0A5P2D172</accession>